<feature type="region of interest" description="Disordered" evidence="1">
    <location>
        <begin position="17"/>
        <end position="71"/>
    </location>
</feature>
<dbReference type="GO" id="GO:0016301">
    <property type="term" value="F:kinase activity"/>
    <property type="evidence" value="ECO:0007669"/>
    <property type="project" value="UniProtKB-KW"/>
</dbReference>
<keyword evidence="2" id="KW-0418">Kinase</keyword>
<feature type="compositionally biased region" description="Polar residues" evidence="1">
    <location>
        <begin position="28"/>
        <end position="37"/>
    </location>
</feature>
<protein>
    <submittedName>
        <fullName evidence="2">Probable receptor-like protein kinase At2g23200</fullName>
    </submittedName>
</protein>
<feature type="compositionally biased region" description="Polar residues" evidence="1">
    <location>
        <begin position="58"/>
        <end position="71"/>
    </location>
</feature>
<organism evidence="2">
    <name type="scientific">Tanacetum cinerariifolium</name>
    <name type="common">Dalmatian daisy</name>
    <name type="synonym">Chrysanthemum cinerariifolium</name>
    <dbReference type="NCBI Taxonomy" id="118510"/>
    <lineage>
        <taxon>Eukaryota</taxon>
        <taxon>Viridiplantae</taxon>
        <taxon>Streptophyta</taxon>
        <taxon>Embryophyta</taxon>
        <taxon>Tracheophyta</taxon>
        <taxon>Spermatophyta</taxon>
        <taxon>Magnoliopsida</taxon>
        <taxon>eudicotyledons</taxon>
        <taxon>Gunneridae</taxon>
        <taxon>Pentapetalae</taxon>
        <taxon>asterids</taxon>
        <taxon>campanulids</taxon>
        <taxon>Asterales</taxon>
        <taxon>Asteraceae</taxon>
        <taxon>Asteroideae</taxon>
        <taxon>Anthemideae</taxon>
        <taxon>Anthemidinae</taxon>
        <taxon>Tanacetum</taxon>
    </lineage>
</organism>
<name>A0A699GXL5_TANCI</name>
<dbReference type="EMBL" id="BKCJ010077001">
    <property type="protein sequence ID" value="GEW85213.1"/>
    <property type="molecule type" value="Genomic_DNA"/>
</dbReference>
<evidence type="ECO:0000313" key="2">
    <source>
        <dbReference type="EMBL" id="GEW85213.1"/>
    </source>
</evidence>
<keyword evidence="2" id="KW-0808">Transferase</keyword>
<gene>
    <name evidence="2" type="ORF">Tci_257189</name>
</gene>
<accession>A0A699GXL5</accession>
<reference evidence="2" key="1">
    <citation type="journal article" date="2019" name="Sci. Rep.">
        <title>Draft genome of Tanacetum cinerariifolium, the natural source of mosquito coil.</title>
        <authorList>
            <person name="Yamashiro T."/>
            <person name="Shiraishi A."/>
            <person name="Satake H."/>
            <person name="Nakayama K."/>
        </authorList>
    </citation>
    <scope>NUCLEOTIDE SEQUENCE</scope>
</reference>
<proteinExistence type="predicted"/>
<keyword evidence="2" id="KW-0675">Receptor</keyword>
<dbReference type="AlphaFoldDB" id="A0A699GXL5"/>
<feature type="compositionally biased region" description="Basic and acidic residues" evidence="1">
    <location>
        <begin position="39"/>
        <end position="49"/>
    </location>
</feature>
<comment type="caution">
    <text evidence="2">The sequence shown here is derived from an EMBL/GenBank/DDBJ whole genome shotgun (WGS) entry which is preliminary data.</text>
</comment>
<sequence>MNSVLYDLVYAMKLQQTAANREPHEDSTMNTSFQLSMTKFDRLPSHNNDDSEVDESLHSSCPTESQVMKQD</sequence>
<evidence type="ECO:0000256" key="1">
    <source>
        <dbReference type="SAM" id="MobiDB-lite"/>
    </source>
</evidence>